<feature type="compositionally biased region" description="Basic and acidic residues" evidence="1">
    <location>
        <begin position="202"/>
        <end position="212"/>
    </location>
</feature>
<organism evidence="2 3">
    <name type="scientific">Mycena venus</name>
    <dbReference type="NCBI Taxonomy" id="2733690"/>
    <lineage>
        <taxon>Eukaryota</taxon>
        <taxon>Fungi</taxon>
        <taxon>Dikarya</taxon>
        <taxon>Basidiomycota</taxon>
        <taxon>Agaricomycotina</taxon>
        <taxon>Agaricomycetes</taxon>
        <taxon>Agaricomycetidae</taxon>
        <taxon>Agaricales</taxon>
        <taxon>Marasmiineae</taxon>
        <taxon>Mycenaceae</taxon>
        <taxon>Mycena</taxon>
    </lineage>
</organism>
<feature type="region of interest" description="Disordered" evidence="1">
    <location>
        <begin position="258"/>
        <end position="280"/>
    </location>
</feature>
<feature type="region of interest" description="Disordered" evidence="1">
    <location>
        <begin position="202"/>
        <end position="224"/>
    </location>
</feature>
<reference evidence="2" key="1">
    <citation type="submission" date="2020-05" db="EMBL/GenBank/DDBJ databases">
        <title>Mycena genomes resolve the evolution of fungal bioluminescence.</title>
        <authorList>
            <person name="Tsai I.J."/>
        </authorList>
    </citation>
    <scope>NUCLEOTIDE SEQUENCE</scope>
    <source>
        <strain evidence="2">CCC161011</strain>
    </source>
</reference>
<dbReference type="Gene3D" id="2.60.40.640">
    <property type="match status" value="1"/>
</dbReference>
<dbReference type="InterPro" id="IPR014752">
    <property type="entry name" value="Arrestin-like_C"/>
</dbReference>
<evidence type="ECO:0000313" key="2">
    <source>
        <dbReference type="EMBL" id="KAF7360512.1"/>
    </source>
</evidence>
<evidence type="ECO:0000256" key="1">
    <source>
        <dbReference type="SAM" id="MobiDB-lite"/>
    </source>
</evidence>
<dbReference type="AlphaFoldDB" id="A0A8H6YK39"/>
<name>A0A8H6YK39_9AGAR</name>
<accession>A0A8H6YK39</accession>
<sequence>MASEQQLITLHVQNLVRVAGETIEGRVDFHVPLALKDGIEHLRIEMQGVIKTQIYRQYGQTGVMHKQKVPLFSPLCQSLWTSSESVQATSDVLSYPFRFTLPENLPPSFCYGIPSKSLQTDLVSFIATAVFAEFSLVMPAAPESQLVAKESLRQGRKKMRQGIWGDYSHVYATLSLPDLPSFPIATPIPYDLSIVTETKTLDRSDHPEDKHGKPLFPAPPTQASELSQVLRRKIEYTVRQRILHEEKRKDTFDLQQSQNLANNTESSVVRRTQPADTQPIEPTGQVHVVVDEPEWVPKDKKDRGIWRRSVHFTSTIAFPFAPTCSTETLEWRYILQLTIPFPGIGNDLKLEVPISLGPSSACPPPPIGAPGSSNITYADVIPAGPPPNMLDLPPAYWASDDWDDETDEKK</sequence>
<comment type="caution">
    <text evidence="2">The sequence shown here is derived from an EMBL/GenBank/DDBJ whole genome shotgun (WGS) entry which is preliminary data.</text>
</comment>
<keyword evidence="3" id="KW-1185">Reference proteome</keyword>
<dbReference type="EMBL" id="JACAZI010000005">
    <property type="protein sequence ID" value="KAF7360512.1"/>
    <property type="molecule type" value="Genomic_DNA"/>
</dbReference>
<evidence type="ECO:0000313" key="3">
    <source>
        <dbReference type="Proteomes" id="UP000620124"/>
    </source>
</evidence>
<proteinExistence type="predicted"/>
<gene>
    <name evidence="2" type="ORF">MVEN_00782000</name>
</gene>
<protein>
    <submittedName>
        <fullName evidence="2">Arrestin-N domain-containing protein</fullName>
    </submittedName>
</protein>
<dbReference type="Proteomes" id="UP000620124">
    <property type="component" value="Unassembled WGS sequence"/>
</dbReference>
<dbReference type="OrthoDB" id="2333384at2759"/>
<feature type="compositionally biased region" description="Polar residues" evidence="1">
    <location>
        <begin position="258"/>
        <end position="276"/>
    </location>
</feature>